<sequence length="96" mass="10745">MHIFSEKYGKVGTSASEAASSVQNFKGVSCGTFHSFTFLLDLQESVDLALPILDGFNLLGKEVHVEKATFQLKGEFDPSKKRKKLTNAQKKRYMED</sequence>
<dbReference type="EMBL" id="CATQJL010000223">
    <property type="protein sequence ID" value="CAJ0599897.1"/>
    <property type="molecule type" value="Genomic_DNA"/>
</dbReference>
<dbReference type="Proteomes" id="UP001176961">
    <property type="component" value="Unassembled WGS sequence"/>
</dbReference>
<protein>
    <submittedName>
        <fullName evidence="1">Uncharacterized protein</fullName>
    </submittedName>
</protein>
<reference evidence="1" key="1">
    <citation type="submission" date="2023-07" db="EMBL/GenBank/DDBJ databases">
        <authorList>
            <consortium name="CYATHOMIX"/>
        </authorList>
    </citation>
    <scope>NUCLEOTIDE SEQUENCE</scope>
    <source>
        <strain evidence="1">N/A</strain>
    </source>
</reference>
<gene>
    <name evidence="1" type="ORF">CYNAS_LOCUS11880</name>
</gene>
<accession>A0AA36GX34</accession>
<comment type="caution">
    <text evidence="1">The sequence shown here is derived from an EMBL/GenBank/DDBJ whole genome shotgun (WGS) entry which is preliminary data.</text>
</comment>
<dbReference type="AlphaFoldDB" id="A0AA36GX34"/>
<evidence type="ECO:0000313" key="2">
    <source>
        <dbReference type="Proteomes" id="UP001176961"/>
    </source>
</evidence>
<name>A0AA36GX34_CYLNA</name>
<organism evidence="1 2">
    <name type="scientific">Cylicocyclus nassatus</name>
    <name type="common">Nematode worm</name>
    <dbReference type="NCBI Taxonomy" id="53992"/>
    <lineage>
        <taxon>Eukaryota</taxon>
        <taxon>Metazoa</taxon>
        <taxon>Ecdysozoa</taxon>
        <taxon>Nematoda</taxon>
        <taxon>Chromadorea</taxon>
        <taxon>Rhabditida</taxon>
        <taxon>Rhabditina</taxon>
        <taxon>Rhabditomorpha</taxon>
        <taxon>Strongyloidea</taxon>
        <taxon>Strongylidae</taxon>
        <taxon>Cylicocyclus</taxon>
    </lineage>
</organism>
<keyword evidence="2" id="KW-1185">Reference proteome</keyword>
<evidence type="ECO:0000313" key="1">
    <source>
        <dbReference type="EMBL" id="CAJ0599897.1"/>
    </source>
</evidence>
<proteinExistence type="predicted"/>